<comment type="pathway">
    <text evidence="2 9">Cofactor biosynthesis; molybdopterin biosynthesis.</text>
</comment>
<comment type="similarity">
    <text evidence="3 9">Belongs to the MoeA family.</text>
</comment>
<evidence type="ECO:0000256" key="9">
    <source>
        <dbReference type="RuleBase" id="RU365090"/>
    </source>
</evidence>
<dbReference type="InterPro" id="IPR001453">
    <property type="entry name" value="MoaB/Mog_dom"/>
</dbReference>
<dbReference type="CDD" id="cd00887">
    <property type="entry name" value="MoeA"/>
    <property type="match status" value="1"/>
</dbReference>
<dbReference type="NCBIfam" id="NF045515">
    <property type="entry name" value="Glp_gephyrin"/>
    <property type="match status" value="1"/>
</dbReference>
<dbReference type="InterPro" id="IPR036688">
    <property type="entry name" value="MoeA_C_domain_IV_sf"/>
</dbReference>
<dbReference type="InterPro" id="IPR005110">
    <property type="entry name" value="MoeA_linker/N"/>
</dbReference>
<evidence type="ECO:0000256" key="3">
    <source>
        <dbReference type="ARBA" id="ARBA00010763"/>
    </source>
</evidence>
<protein>
    <recommendedName>
        <fullName evidence="5 9">Molybdopterin molybdenumtransferase</fullName>
        <ecNumber evidence="4 9">2.10.1.1</ecNumber>
    </recommendedName>
</protein>
<dbReference type="InterPro" id="IPR036135">
    <property type="entry name" value="MoeA_linker/N_sf"/>
</dbReference>
<evidence type="ECO:0000256" key="6">
    <source>
        <dbReference type="ARBA" id="ARBA00022505"/>
    </source>
</evidence>
<proteinExistence type="inferred from homology"/>
<dbReference type="Pfam" id="PF00994">
    <property type="entry name" value="MoCF_biosynth"/>
    <property type="match status" value="1"/>
</dbReference>
<dbReference type="Gene3D" id="2.170.190.11">
    <property type="entry name" value="Molybdopterin biosynthesis moea protein, domain 3"/>
    <property type="match status" value="1"/>
</dbReference>
<dbReference type="Gene3D" id="3.90.105.10">
    <property type="entry name" value="Molybdopterin biosynthesis moea protein, domain 2"/>
    <property type="match status" value="1"/>
</dbReference>
<dbReference type="SUPFAM" id="SSF63867">
    <property type="entry name" value="MoeA C-terminal domain-like"/>
    <property type="match status" value="1"/>
</dbReference>
<keyword evidence="7 9" id="KW-0501">Molybdenum cofactor biosynthesis</keyword>
<dbReference type="PANTHER" id="PTHR10192:SF5">
    <property type="entry name" value="GEPHYRIN"/>
    <property type="match status" value="1"/>
</dbReference>
<dbReference type="SMART" id="SM00852">
    <property type="entry name" value="MoCF_biosynth"/>
    <property type="match status" value="1"/>
</dbReference>
<gene>
    <name evidence="11" type="primary">glp</name>
    <name evidence="11" type="ORF">ACFSUF_20460</name>
</gene>
<dbReference type="Proteomes" id="UP001597541">
    <property type="component" value="Unassembled WGS sequence"/>
</dbReference>
<reference evidence="12" key="1">
    <citation type="journal article" date="2019" name="Int. J. Syst. Evol. Microbiol.">
        <title>The Global Catalogue of Microorganisms (GCM) 10K type strain sequencing project: providing services to taxonomists for standard genome sequencing and annotation.</title>
        <authorList>
            <consortium name="The Broad Institute Genomics Platform"/>
            <consortium name="The Broad Institute Genome Sequencing Center for Infectious Disease"/>
            <person name="Wu L."/>
            <person name="Ma J."/>
        </authorList>
    </citation>
    <scope>NUCLEOTIDE SEQUENCE [LARGE SCALE GENOMIC DNA]</scope>
    <source>
        <strain evidence="12">KCTC 3950</strain>
    </source>
</reference>
<dbReference type="RefSeq" id="WP_377606049.1">
    <property type="nucleotide sequence ID" value="NZ_JBHUME010000014.1"/>
</dbReference>
<comment type="function">
    <text evidence="1 9">Catalyzes the insertion of molybdate into adenylated molybdopterin with the concomitant release of AMP.</text>
</comment>
<keyword evidence="9" id="KW-0479">Metal-binding</keyword>
<evidence type="ECO:0000256" key="4">
    <source>
        <dbReference type="ARBA" id="ARBA00013269"/>
    </source>
</evidence>
<dbReference type="InterPro" id="IPR036425">
    <property type="entry name" value="MoaB/Mog-like_dom_sf"/>
</dbReference>
<dbReference type="EMBL" id="JBHUME010000014">
    <property type="protein sequence ID" value="MFD2614791.1"/>
    <property type="molecule type" value="Genomic_DNA"/>
</dbReference>
<evidence type="ECO:0000256" key="2">
    <source>
        <dbReference type="ARBA" id="ARBA00005046"/>
    </source>
</evidence>
<evidence type="ECO:0000259" key="10">
    <source>
        <dbReference type="SMART" id="SM00852"/>
    </source>
</evidence>
<accession>A0ABW5PIT8</accession>
<sequence length="438" mass="47068">MNVFRVAPQSQGFTVEEAAEILCSTIGIPSVESISLDDAGGRTLAETFVTPFPLPPFRRAAMDGYAIRSEATCHASPSTPVSFQVKGRILPGSIGLTIGEKDQAVRIFTGSPVPAGMDSVVMQERVEQEEVRGAASFIRIQHPCKRGEHVAEAGEDLEEGVAAVAKGTKLGAKEAAILASFGMQRVTVYSRPKVAVIPIGNELILPKEARGPHQIYDANGLMTEMRLRELGASVIRFPPVQDDPEAIVRNLTKAYELTGLVITIGGISVGDCDFAAEAAERSGAVPLFRKVKMRPGKPTSGFRHRQHTVICLSGNPSACYAGLELLVRPVVLKACGHTGYQYQVSKGVLAADVIRPSPYTRYLRSFANMQDGRLVIYPLGRDRAGNIGAFSQTNAFAVIPPGGKGSAAGEQIQVILLDHWRQQDGNGKEDFSSWIESN</sequence>
<keyword evidence="6 9" id="KW-0500">Molybdenum</keyword>
<dbReference type="EC" id="2.10.1.1" evidence="4 9"/>
<comment type="cofactor">
    <cofactor evidence="9">
        <name>Mg(2+)</name>
        <dbReference type="ChEBI" id="CHEBI:18420"/>
    </cofactor>
</comment>
<evidence type="ECO:0000313" key="12">
    <source>
        <dbReference type="Proteomes" id="UP001597541"/>
    </source>
</evidence>
<feature type="domain" description="MoaB/Mog" evidence="10">
    <location>
        <begin position="195"/>
        <end position="333"/>
    </location>
</feature>
<evidence type="ECO:0000256" key="1">
    <source>
        <dbReference type="ARBA" id="ARBA00002901"/>
    </source>
</evidence>
<dbReference type="Pfam" id="PF03454">
    <property type="entry name" value="MoeA_C"/>
    <property type="match status" value="1"/>
</dbReference>
<dbReference type="Pfam" id="PF03453">
    <property type="entry name" value="MoeA_N"/>
    <property type="match status" value="1"/>
</dbReference>
<name>A0ABW5PIT8_9BACL</name>
<keyword evidence="9" id="KW-0808">Transferase</keyword>
<comment type="catalytic activity">
    <reaction evidence="8">
        <text>adenylyl-molybdopterin + molybdate = Mo-molybdopterin + AMP + H(+)</text>
        <dbReference type="Rhea" id="RHEA:35047"/>
        <dbReference type="ChEBI" id="CHEBI:15378"/>
        <dbReference type="ChEBI" id="CHEBI:36264"/>
        <dbReference type="ChEBI" id="CHEBI:62727"/>
        <dbReference type="ChEBI" id="CHEBI:71302"/>
        <dbReference type="ChEBI" id="CHEBI:456215"/>
        <dbReference type="EC" id="2.10.1.1"/>
    </reaction>
</comment>
<organism evidence="11 12">
    <name type="scientific">Paenibacillus gansuensis</name>
    <dbReference type="NCBI Taxonomy" id="306542"/>
    <lineage>
        <taxon>Bacteria</taxon>
        <taxon>Bacillati</taxon>
        <taxon>Bacillota</taxon>
        <taxon>Bacilli</taxon>
        <taxon>Bacillales</taxon>
        <taxon>Paenibacillaceae</taxon>
        <taxon>Paenibacillus</taxon>
    </lineage>
</organism>
<evidence type="ECO:0000313" key="11">
    <source>
        <dbReference type="EMBL" id="MFD2614791.1"/>
    </source>
</evidence>
<dbReference type="SUPFAM" id="SSF63882">
    <property type="entry name" value="MoeA N-terminal region -like"/>
    <property type="match status" value="1"/>
</dbReference>
<comment type="caution">
    <text evidence="11">The sequence shown here is derived from an EMBL/GenBank/DDBJ whole genome shotgun (WGS) entry which is preliminary data.</text>
</comment>
<dbReference type="PANTHER" id="PTHR10192">
    <property type="entry name" value="MOLYBDOPTERIN BIOSYNTHESIS PROTEIN"/>
    <property type="match status" value="1"/>
</dbReference>
<keyword evidence="9" id="KW-0460">Magnesium</keyword>
<dbReference type="Gene3D" id="2.40.340.10">
    <property type="entry name" value="MoeA, C-terminal, domain IV"/>
    <property type="match status" value="1"/>
</dbReference>
<dbReference type="InterPro" id="IPR005111">
    <property type="entry name" value="MoeA_C_domain_IV"/>
</dbReference>
<evidence type="ECO:0000256" key="8">
    <source>
        <dbReference type="ARBA" id="ARBA00047317"/>
    </source>
</evidence>
<evidence type="ECO:0000256" key="5">
    <source>
        <dbReference type="ARBA" id="ARBA00021108"/>
    </source>
</evidence>
<evidence type="ECO:0000256" key="7">
    <source>
        <dbReference type="ARBA" id="ARBA00023150"/>
    </source>
</evidence>
<dbReference type="Gene3D" id="3.40.980.10">
    <property type="entry name" value="MoaB/Mog-like domain"/>
    <property type="match status" value="1"/>
</dbReference>
<keyword evidence="12" id="KW-1185">Reference proteome</keyword>
<dbReference type="SUPFAM" id="SSF53218">
    <property type="entry name" value="Molybdenum cofactor biosynthesis proteins"/>
    <property type="match status" value="1"/>
</dbReference>
<dbReference type="InterPro" id="IPR038987">
    <property type="entry name" value="MoeA-like"/>
</dbReference>